<keyword evidence="7 10" id="KW-0010">Activator</keyword>
<dbReference type="InterPro" id="IPR013246">
    <property type="entry name" value="SAGA_su_Sgf11"/>
</dbReference>
<evidence type="ECO:0000313" key="13">
    <source>
        <dbReference type="Proteomes" id="UP001626550"/>
    </source>
</evidence>
<sequence length="244" mass="26391">MSNPVRDQIVNEFVDELIDACLFEDVLAMHRAIKLGYFHIISPPVNDPTTESMNAIRNDCNNSKFHPYVKCVKCNSKVAATRYASHLSNCMGLGRNSSRRANRRIMEQNRMEDLYEDKDDMYREGSSRGATGRIIHSSSSSNIGYSVTGAKKRRPSPNTGAQGAWKPMSKTLSTGSFIVHSDQTSSCSGPGSSIDGVNSDDDNNVTLAMSGAQFSSSASQSPLVLSGSKAALRALTPPPSSFAN</sequence>
<dbReference type="Proteomes" id="UP001626550">
    <property type="component" value="Unassembled WGS sequence"/>
</dbReference>
<evidence type="ECO:0000256" key="6">
    <source>
        <dbReference type="ARBA" id="ARBA00023015"/>
    </source>
</evidence>
<comment type="caution">
    <text evidence="12">The sequence shown here is derived from an EMBL/GenBank/DDBJ whole genome shotgun (WGS) entry which is preliminary data.</text>
</comment>
<dbReference type="GO" id="GO:0070461">
    <property type="term" value="C:SAGA-type complex"/>
    <property type="evidence" value="ECO:0007669"/>
    <property type="project" value="UniProtKB-ARBA"/>
</dbReference>
<dbReference type="InterPro" id="IPR051078">
    <property type="entry name" value="SGF11"/>
</dbReference>
<keyword evidence="6" id="KW-0805">Transcription regulation</keyword>
<protein>
    <recommendedName>
        <fullName evidence="10">SAGA-associated factor 11</fullName>
    </recommendedName>
</protein>
<evidence type="ECO:0000256" key="3">
    <source>
        <dbReference type="ARBA" id="ARBA00022771"/>
    </source>
</evidence>
<feature type="region of interest" description="Disordered" evidence="11">
    <location>
        <begin position="180"/>
        <end position="205"/>
    </location>
</feature>
<dbReference type="GO" id="GO:0005634">
    <property type="term" value="C:nucleus"/>
    <property type="evidence" value="ECO:0007669"/>
    <property type="project" value="UniProtKB-SubCell"/>
</dbReference>
<keyword evidence="3" id="KW-0863">Zinc-finger</keyword>
<evidence type="ECO:0000256" key="1">
    <source>
        <dbReference type="ARBA" id="ARBA00004123"/>
    </source>
</evidence>
<reference evidence="12 13" key="1">
    <citation type="submission" date="2024-11" db="EMBL/GenBank/DDBJ databases">
        <title>Adaptive evolution of stress response genes in parasites aligns with host niche diversity.</title>
        <authorList>
            <person name="Hahn C."/>
            <person name="Resl P."/>
        </authorList>
    </citation>
    <scope>NUCLEOTIDE SEQUENCE [LARGE SCALE GENOMIC DNA]</scope>
    <source>
        <strain evidence="12">EGGRZ-B1_66</strain>
        <tissue evidence="12">Body</tissue>
    </source>
</reference>
<comment type="similarity">
    <text evidence="10">Belongs to the SGF11 family.</text>
</comment>
<accession>A0ABD2PSE4</accession>
<keyword evidence="5" id="KW-0156">Chromatin regulator</keyword>
<dbReference type="PANTHER" id="PTHR46367">
    <property type="entry name" value="ATAXIN-7-LIKE PROTEIN 3"/>
    <property type="match status" value="1"/>
</dbReference>
<feature type="compositionally biased region" description="Polar residues" evidence="11">
    <location>
        <begin position="180"/>
        <end position="191"/>
    </location>
</feature>
<feature type="region of interest" description="Disordered" evidence="11">
    <location>
        <begin position="125"/>
        <end position="168"/>
    </location>
</feature>
<evidence type="ECO:0000313" key="12">
    <source>
        <dbReference type="EMBL" id="KAL3310403.1"/>
    </source>
</evidence>
<evidence type="ECO:0000256" key="2">
    <source>
        <dbReference type="ARBA" id="ARBA00022723"/>
    </source>
</evidence>
<keyword evidence="2" id="KW-0479">Metal-binding</keyword>
<evidence type="ECO:0000256" key="5">
    <source>
        <dbReference type="ARBA" id="ARBA00022853"/>
    </source>
</evidence>
<comment type="subunit">
    <text evidence="10">Component of some SAGA transcription coactivator-HAT complexes.</text>
</comment>
<evidence type="ECO:0000256" key="4">
    <source>
        <dbReference type="ARBA" id="ARBA00022833"/>
    </source>
</evidence>
<name>A0ABD2PSE4_9PLAT</name>
<dbReference type="AlphaFoldDB" id="A0ABD2PSE4"/>
<keyword evidence="8" id="KW-0804">Transcription</keyword>
<evidence type="ECO:0000256" key="8">
    <source>
        <dbReference type="ARBA" id="ARBA00023163"/>
    </source>
</evidence>
<keyword evidence="4" id="KW-0862">Zinc</keyword>
<keyword evidence="9" id="KW-0539">Nucleus</keyword>
<keyword evidence="13" id="KW-1185">Reference proteome</keyword>
<evidence type="ECO:0000256" key="9">
    <source>
        <dbReference type="ARBA" id="ARBA00023242"/>
    </source>
</evidence>
<comment type="subcellular location">
    <subcellularLocation>
        <location evidence="1 10">Nucleus</location>
    </subcellularLocation>
</comment>
<comment type="function">
    <text evidence="10">Component of the transcription regulatory histone acetylation (HAT) complex SAGA, a multiprotein complex that activates transcription by remodeling chromatin and mediating histone acetylation and deubiquitination. Within the SAGA complex, participates in a subcomplex that specifically deubiquitinates histone H2B. The SAGA complex is recruited to specific gene promoters by activators, where it is required for transcription.</text>
</comment>
<gene>
    <name evidence="12" type="ORF">Ciccas_011032</name>
</gene>
<dbReference type="GO" id="GO:0008270">
    <property type="term" value="F:zinc ion binding"/>
    <property type="evidence" value="ECO:0007669"/>
    <property type="project" value="UniProtKB-KW"/>
</dbReference>
<dbReference type="Pfam" id="PF08209">
    <property type="entry name" value="Sgf11"/>
    <property type="match status" value="1"/>
</dbReference>
<dbReference type="GO" id="GO:0006325">
    <property type="term" value="P:chromatin organization"/>
    <property type="evidence" value="ECO:0007669"/>
    <property type="project" value="UniProtKB-KW"/>
</dbReference>
<dbReference type="PANTHER" id="PTHR46367:SF1">
    <property type="entry name" value="ATAXIN-7-LIKE PROTEIN 3"/>
    <property type="match status" value="1"/>
</dbReference>
<evidence type="ECO:0000256" key="7">
    <source>
        <dbReference type="ARBA" id="ARBA00023159"/>
    </source>
</evidence>
<evidence type="ECO:0000256" key="11">
    <source>
        <dbReference type="SAM" id="MobiDB-lite"/>
    </source>
</evidence>
<dbReference type="EMBL" id="JBJKFK010002989">
    <property type="protein sequence ID" value="KAL3310403.1"/>
    <property type="molecule type" value="Genomic_DNA"/>
</dbReference>
<organism evidence="12 13">
    <name type="scientific">Cichlidogyrus casuarinus</name>
    <dbReference type="NCBI Taxonomy" id="1844966"/>
    <lineage>
        <taxon>Eukaryota</taxon>
        <taxon>Metazoa</taxon>
        <taxon>Spiralia</taxon>
        <taxon>Lophotrochozoa</taxon>
        <taxon>Platyhelminthes</taxon>
        <taxon>Monogenea</taxon>
        <taxon>Monopisthocotylea</taxon>
        <taxon>Dactylogyridea</taxon>
        <taxon>Ancyrocephalidae</taxon>
        <taxon>Cichlidogyrus</taxon>
    </lineage>
</organism>
<evidence type="ECO:0000256" key="10">
    <source>
        <dbReference type="RuleBase" id="RU261113"/>
    </source>
</evidence>
<proteinExistence type="inferred from homology"/>